<proteinExistence type="predicted"/>
<dbReference type="InterPro" id="IPR051044">
    <property type="entry name" value="MAG_DAG_Lipase"/>
</dbReference>
<evidence type="ECO:0000256" key="3">
    <source>
        <dbReference type="PIRSR" id="PIRSR017388-3"/>
    </source>
</evidence>
<feature type="active site" description="Charge relay system" evidence="1">
    <location>
        <position position="202"/>
    </location>
</feature>
<feature type="site" description="Important for substrate specificity" evidence="3">
    <location>
        <position position="150"/>
    </location>
</feature>
<feature type="active site" description="Charge relay system" evidence="1">
    <location>
        <position position="231"/>
    </location>
</feature>
<evidence type="ECO:0000259" key="4">
    <source>
        <dbReference type="Pfam" id="PF12146"/>
    </source>
</evidence>
<feature type="domain" description="Serine aminopeptidase S33" evidence="4">
    <location>
        <begin position="25"/>
        <end position="233"/>
    </location>
</feature>
<dbReference type="PANTHER" id="PTHR11614">
    <property type="entry name" value="PHOSPHOLIPASE-RELATED"/>
    <property type="match status" value="1"/>
</dbReference>
<gene>
    <name evidence="5" type="ORF">ABR75_06385</name>
</gene>
<organism evidence="5 6">
    <name type="scientific">Acidimicrobiia bacterium BACL6 MAG-120924-bin43</name>
    <dbReference type="NCBI Taxonomy" id="1655583"/>
    <lineage>
        <taxon>Bacteria</taxon>
        <taxon>Bacillati</taxon>
        <taxon>Actinomycetota</taxon>
        <taxon>Acidimicrobiia</taxon>
        <taxon>acIV cluster</taxon>
    </lineage>
</organism>
<dbReference type="InterPro" id="IPR029058">
    <property type="entry name" value="AB_hydrolase_fold"/>
</dbReference>
<sequence>MDAMGGQVQPGAEAWSHNGTLTSGVLVIHGFTGNPSSVRELAERFAAEGFHVEVPRLSGHGTVIEDMIPTRWSDWSADVAAAYKALASRCHKVIVAGQSMGGALTLWLAAHHPEIAGIVCINPVAQGRTAEEIAFFEAIIESGEESLAGIGSDIADTQVVENSYAGTPLRAAYSMYVDGAAPLAQHYPKMVMPMLLINSINDHVVEPTQSDFLVAHYAGKVERVMLEKSFHVATQDVEKETVMSRSVTFAKQIVSA</sequence>
<feature type="active site" description="Nucleophile" evidence="1">
    <location>
        <position position="99"/>
    </location>
</feature>
<dbReference type="InterPro" id="IPR022742">
    <property type="entry name" value="Hydrolase_4"/>
</dbReference>
<evidence type="ECO:0000256" key="1">
    <source>
        <dbReference type="PIRSR" id="PIRSR017388-1"/>
    </source>
</evidence>
<dbReference type="AlphaFoldDB" id="A0A0R2QG65"/>
<dbReference type="EMBL" id="LIBJ01000022">
    <property type="protein sequence ID" value="KRO49304.1"/>
    <property type="molecule type" value="Genomic_DNA"/>
</dbReference>
<dbReference type="Gene3D" id="3.40.50.1820">
    <property type="entry name" value="alpha/beta hydrolase"/>
    <property type="match status" value="1"/>
</dbReference>
<name>A0A0R2QG65_9ACTN</name>
<dbReference type="PIRSF" id="PIRSF017388">
    <property type="entry name" value="Esterase_lipase"/>
    <property type="match status" value="1"/>
</dbReference>
<feature type="binding site" evidence="2">
    <location>
        <position position="100"/>
    </location>
    <ligand>
        <name>substrate</name>
    </ligand>
</feature>
<dbReference type="InterPro" id="IPR012354">
    <property type="entry name" value="Esterase_lipase"/>
</dbReference>
<reference evidence="5 6" key="1">
    <citation type="submission" date="2015-10" db="EMBL/GenBank/DDBJ databases">
        <title>Metagenome-Assembled Genomes uncover a global brackish microbiome.</title>
        <authorList>
            <person name="Hugerth L.W."/>
            <person name="Larsson J."/>
            <person name="Alneberg J."/>
            <person name="Lindh M.V."/>
            <person name="Legrand C."/>
            <person name="Pinhassi J."/>
            <person name="Andersson A.F."/>
        </authorList>
    </citation>
    <scope>NUCLEOTIDE SEQUENCE [LARGE SCALE GENOMIC DNA]</scope>
    <source>
        <strain evidence="5">BACL6 MAG-120924-bin43</strain>
    </source>
</reference>
<dbReference type="SUPFAM" id="SSF53474">
    <property type="entry name" value="alpha/beta-Hydrolases"/>
    <property type="match status" value="1"/>
</dbReference>
<dbReference type="Proteomes" id="UP000051017">
    <property type="component" value="Unassembled WGS sequence"/>
</dbReference>
<evidence type="ECO:0000256" key="2">
    <source>
        <dbReference type="PIRSR" id="PIRSR017388-2"/>
    </source>
</evidence>
<comment type="caution">
    <text evidence="5">The sequence shown here is derived from an EMBL/GenBank/DDBJ whole genome shotgun (WGS) entry which is preliminary data.</text>
</comment>
<feature type="binding site" evidence="2">
    <location>
        <position position="31"/>
    </location>
    <ligand>
        <name>substrate</name>
    </ligand>
</feature>
<dbReference type="Pfam" id="PF12146">
    <property type="entry name" value="Hydrolase_4"/>
    <property type="match status" value="1"/>
</dbReference>
<accession>A0A0R2QG65</accession>
<protein>
    <recommendedName>
        <fullName evidence="4">Serine aminopeptidase S33 domain-containing protein</fullName>
    </recommendedName>
</protein>
<evidence type="ECO:0000313" key="6">
    <source>
        <dbReference type="Proteomes" id="UP000051017"/>
    </source>
</evidence>
<evidence type="ECO:0000313" key="5">
    <source>
        <dbReference type="EMBL" id="KRO49304.1"/>
    </source>
</evidence>
<dbReference type="GO" id="GO:0052689">
    <property type="term" value="F:carboxylic ester hydrolase activity"/>
    <property type="evidence" value="ECO:0007669"/>
    <property type="project" value="InterPro"/>
</dbReference>